<gene>
    <name evidence="2" type="ORF">HMPREF0682_1959</name>
</gene>
<dbReference type="EMBL" id="ACVN02000194">
    <property type="protein sequence ID" value="ERK55137.1"/>
    <property type="molecule type" value="Genomic_DNA"/>
</dbReference>
<dbReference type="AlphaFoldDB" id="U2RWX1"/>
<proteinExistence type="predicted"/>
<accession>U2RWX1</accession>
<name>U2RWX1_9ACTN</name>
<organism evidence="2 3">
    <name type="scientific">Propionibacterium acidifaciens F0233</name>
    <dbReference type="NCBI Taxonomy" id="553198"/>
    <lineage>
        <taxon>Bacteria</taxon>
        <taxon>Bacillati</taxon>
        <taxon>Actinomycetota</taxon>
        <taxon>Actinomycetes</taxon>
        <taxon>Propionibacteriales</taxon>
        <taxon>Propionibacteriaceae</taxon>
        <taxon>Propionibacterium</taxon>
    </lineage>
</organism>
<protein>
    <submittedName>
        <fullName evidence="2">Uncharacterized protein</fullName>
    </submittedName>
</protein>
<dbReference type="Proteomes" id="UP000017052">
    <property type="component" value="Unassembled WGS sequence"/>
</dbReference>
<evidence type="ECO:0000313" key="2">
    <source>
        <dbReference type="EMBL" id="ERK55137.1"/>
    </source>
</evidence>
<feature type="region of interest" description="Disordered" evidence="1">
    <location>
        <begin position="43"/>
        <end position="108"/>
    </location>
</feature>
<feature type="compositionally biased region" description="Basic and acidic residues" evidence="1">
    <location>
        <begin position="68"/>
        <end position="93"/>
    </location>
</feature>
<comment type="caution">
    <text evidence="2">The sequence shown here is derived from an EMBL/GenBank/DDBJ whole genome shotgun (WGS) entry which is preliminary data.</text>
</comment>
<evidence type="ECO:0000313" key="3">
    <source>
        <dbReference type="Proteomes" id="UP000017052"/>
    </source>
</evidence>
<evidence type="ECO:0000256" key="1">
    <source>
        <dbReference type="SAM" id="MobiDB-lite"/>
    </source>
</evidence>
<reference evidence="2" key="1">
    <citation type="submission" date="2013-08" db="EMBL/GenBank/DDBJ databases">
        <authorList>
            <person name="Durkin A.S."/>
            <person name="Haft D.R."/>
            <person name="McCorrison J."/>
            <person name="Torralba M."/>
            <person name="Gillis M."/>
            <person name="Haft D.H."/>
            <person name="Methe B."/>
            <person name="Sutton G."/>
            <person name="Nelson K.E."/>
        </authorList>
    </citation>
    <scope>NUCLEOTIDE SEQUENCE [LARGE SCALE GENOMIC DNA]</scope>
    <source>
        <strain evidence="2">F0233</strain>
    </source>
</reference>
<keyword evidence="3" id="KW-1185">Reference proteome</keyword>
<feature type="compositionally biased region" description="Basic residues" evidence="1">
    <location>
        <begin position="94"/>
        <end position="108"/>
    </location>
</feature>
<sequence>MKPIEVDVSNVNALKIVMKYQTHRGDSCSFDGSITGVVHGLRLKAQPPCPPREVPSPSTTRGLRRARTAREGPDPHGRGRCRSGEGLRVGDHHHVPHRPRPAPSFPRR</sequence>